<dbReference type="EMBL" id="GIFK01005305">
    <property type="protein sequence ID" value="NBJ63008.1"/>
    <property type="molecule type" value="Transcribed_RNA"/>
</dbReference>
<feature type="region of interest" description="Disordered" evidence="4">
    <location>
        <begin position="54"/>
        <end position="94"/>
    </location>
</feature>
<evidence type="ECO:0000256" key="2">
    <source>
        <dbReference type="ARBA" id="ARBA00009223"/>
    </source>
</evidence>
<feature type="region of interest" description="Disordered" evidence="4">
    <location>
        <begin position="1"/>
        <end position="40"/>
    </location>
</feature>
<comment type="subcellular location">
    <subcellularLocation>
        <location evidence="1">Nucleus</location>
        <location evidence="1">Nucleolus</location>
    </subcellularLocation>
</comment>
<dbReference type="PANTHER" id="PTHR12933:SF0">
    <property type="entry name" value="U3 SMALL NUCLEOLAR RNA-ASSOCIATED PROTEIN 25 HOMOLOG"/>
    <property type="match status" value="1"/>
</dbReference>
<accession>A0A6B2ELZ1</accession>
<evidence type="ECO:0000259" key="5">
    <source>
        <dbReference type="Pfam" id="PF06862"/>
    </source>
</evidence>
<keyword evidence="3" id="KW-0539">Nucleus</keyword>
<dbReference type="GO" id="GO:0019843">
    <property type="term" value="F:rRNA binding"/>
    <property type="evidence" value="ECO:0007669"/>
    <property type="project" value="TreeGrafter"/>
</dbReference>
<dbReference type="GO" id="GO:0032040">
    <property type="term" value="C:small-subunit processome"/>
    <property type="evidence" value="ECO:0007669"/>
    <property type="project" value="TreeGrafter"/>
</dbReference>
<feature type="compositionally biased region" description="Basic and acidic residues" evidence="4">
    <location>
        <begin position="152"/>
        <end position="162"/>
    </location>
</feature>
<feature type="compositionally biased region" description="Basic residues" evidence="4">
    <location>
        <begin position="1"/>
        <end position="12"/>
    </location>
</feature>
<dbReference type="AlphaFoldDB" id="A0A6B2ELZ1"/>
<dbReference type="GO" id="GO:0000462">
    <property type="term" value="P:maturation of SSU-rRNA from tricistronic rRNA transcript (SSU-rRNA, 5.8S rRNA, LSU-rRNA)"/>
    <property type="evidence" value="ECO:0007669"/>
    <property type="project" value="TreeGrafter"/>
</dbReference>
<feature type="compositionally biased region" description="Basic residues" evidence="4">
    <location>
        <begin position="18"/>
        <end position="29"/>
    </location>
</feature>
<organism evidence="7">
    <name type="scientific">Phlebotomus kandelakii</name>
    <dbReference type="NCBI Taxonomy" id="1109342"/>
    <lineage>
        <taxon>Eukaryota</taxon>
        <taxon>Metazoa</taxon>
        <taxon>Ecdysozoa</taxon>
        <taxon>Arthropoda</taxon>
        <taxon>Hexapoda</taxon>
        <taxon>Insecta</taxon>
        <taxon>Pterygota</taxon>
        <taxon>Neoptera</taxon>
        <taxon>Endopterygota</taxon>
        <taxon>Diptera</taxon>
        <taxon>Nematocera</taxon>
        <taxon>Psychodoidea</taxon>
        <taxon>Psychodidae</taxon>
        <taxon>Phlebotomus</taxon>
        <taxon>Larroussius</taxon>
    </lineage>
</organism>
<feature type="compositionally biased region" description="Acidic residues" evidence="4">
    <location>
        <begin position="116"/>
        <end position="144"/>
    </location>
</feature>
<evidence type="ECO:0000313" key="7">
    <source>
        <dbReference type="EMBL" id="NBJ63008.1"/>
    </source>
</evidence>
<comment type="similarity">
    <text evidence="2">Belongs to the UTP25 family.</text>
</comment>
<dbReference type="InterPro" id="IPR053940">
    <property type="entry name" value="UTP25_NTPase-like"/>
</dbReference>
<feature type="region of interest" description="Disordered" evidence="4">
    <location>
        <begin position="110"/>
        <end position="185"/>
    </location>
</feature>
<feature type="compositionally biased region" description="Acidic residues" evidence="4">
    <location>
        <begin position="81"/>
        <end position="94"/>
    </location>
</feature>
<feature type="compositionally biased region" description="Basic and acidic residues" evidence="4">
    <location>
        <begin position="55"/>
        <end position="71"/>
    </location>
</feature>
<feature type="compositionally biased region" description="Acidic residues" evidence="4">
    <location>
        <begin position="163"/>
        <end position="181"/>
    </location>
</feature>
<evidence type="ECO:0008006" key="8">
    <source>
        <dbReference type="Google" id="ProtNLM"/>
    </source>
</evidence>
<dbReference type="Pfam" id="PF22916">
    <property type="entry name" value="UTP25_NTPase-like"/>
    <property type="match status" value="1"/>
</dbReference>
<protein>
    <recommendedName>
        <fullName evidence="8">Digestive organ expansion factor homolog</fullName>
    </recommendedName>
</protein>
<evidence type="ECO:0000256" key="1">
    <source>
        <dbReference type="ARBA" id="ARBA00004604"/>
    </source>
</evidence>
<proteinExistence type="inferred from homology"/>
<reference evidence="7" key="1">
    <citation type="submission" date="2019-10" db="EMBL/GenBank/DDBJ databases">
        <title>Short sand fly seasons in Tbilisi, Georgia, hinder development of host immunity to saliva of the visceral leishmaniasis vector Phlebotomus kandelakii.</title>
        <authorList>
            <person name="Oliveira F."/>
            <person name="Giorgobiani E."/>
            <person name="Guimaraes-Costa A.B."/>
            <person name="Abdeladhim M."/>
            <person name="Oristian J."/>
            <person name="Tskhvaradze L."/>
            <person name="Tsertsvadze N."/>
            <person name="Zakalashvili M."/>
            <person name="Valenzuela J.G."/>
            <person name="Kamhawi S."/>
        </authorList>
    </citation>
    <scope>NUCLEOTIDE SEQUENCE</scope>
    <source>
        <strain evidence="7">Wild-capture in Tbilisi</strain>
        <tissue evidence="7">Salivary glands</tissue>
    </source>
</reference>
<dbReference type="Pfam" id="PF06862">
    <property type="entry name" value="Utp25_C"/>
    <property type="match status" value="1"/>
</dbReference>
<evidence type="ECO:0000256" key="4">
    <source>
        <dbReference type="SAM" id="MobiDB-lite"/>
    </source>
</evidence>
<feature type="domain" description="UTP25 C-terminal" evidence="5">
    <location>
        <begin position="568"/>
        <end position="755"/>
    </location>
</feature>
<dbReference type="GO" id="GO:0034511">
    <property type="term" value="F:U3 snoRNA binding"/>
    <property type="evidence" value="ECO:0007669"/>
    <property type="project" value="InterPro"/>
</dbReference>
<feature type="compositionally biased region" description="Basic and acidic residues" evidence="4">
    <location>
        <begin position="31"/>
        <end position="40"/>
    </location>
</feature>
<sequence length="764" mass="89198">MVKNKNSQHRNRGNGQKKNYRHSRKKQQFRAKAEKQKLGENYRFVKKMKNIQRNAENEEILRNRQKIEERSRKRHEQFVDFVEESSDEEKEEGDYYSKVLSMLNVSSKTAKAIETSSEESEEEDEESSNQGEEESDAEDVTDDESPPKKQMRKEEPDVKPIEAIEELPEVEEIESEAEDEEKTLTDPYLRHLDYDISPDLYEAVSKEGQIGNSEQKIFSWPSLGRLVINIPRTAKSTSKKKLMLLEDEEKFAEEGTVPERIAREANLEELHVKSQLSKNAMELNKKIHSERLSGLQSEIFSIINNYQDLYMPRRSFENCEEIRLTYCLHAMNHALKSYTSVSSKSRDCRDQGLTRPKVLIILPFKNSAYLVINTLIGLLVPNSPGRVMNHKRFTEEFTGEELDFPRNNPKPADYEKIFSGNTDDNFRIGISVTKKSVKLYAEFYSADFIIASPLGLRMIIGAAGDEQRDYDFLSSIEMLIIDQMDVILTQNWLHLLHIFEHLHLNLQTRKNTDFSKVRSWCLNGWSRFYRQTLLFSNHDLPEFVSLLSGQCRNYRGSVRVANPISIGSIQQVGMQINQVFHRIEVKSLEVAHDVRFDYFVRTILPRFKASFMAHCLIFVPNYFDFVRIRNYFKKESIGFVQVCEYTEDAKIARARDMFFHSGAHFMLYTERAHFYRRTRIKGIRHIVMYQPPSWPQFYPELLNLMQEPYQNPRDGLQAHTSVTVLYTKYDALQTAAILGTDRTSDMLRSSKVTHTIMKENQSKD</sequence>
<dbReference type="InterPro" id="IPR053939">
    <property type="entry name" value="UTP25_C"/>
</dbReference>
<feature type="domain" description="UTP25 NTP hydrolase-like" evidence="6">
    <location>
        <begin position="306"/>
        <end position="558"/>
    </location>
</feature>
<evidence type="ECO:0000259" key="6">
    <source>
        <dbReference type="Pfam" id="PF22916"/>
    </source>
</evidence>
<dbReference type="PANTHER" id="PTHR12933">
    <property type="entry name" value="ORF PROTEIN-RELATED"/>
    <property type="match status" value="1"/>
</dbReference>
<dbReference type="InterPro" id="IPR010678">
    <property type="entry name" value="UTP25"/>
</dbReference>
<evidence type="ECO:0000256" key="3">
    <source>
        <dbReference type="ARBA" id="ARBA00023242"/>
    </source>
</evidence>
<name>A0A6B2ELZ1_9DIPT</name>